<reference evidence="1 2" key="1">
    <citation type="submission" date="2017-12" db="EMBL/GenBank/DDBJ databases">
        <title>Anaerobic carbon monoxide metabolism by Pleomorphomonas carboxyditropha sp. nov., a new mesophilic hydrogenogenic carboxidotroph.</title>
        <authorList>
            <person name="Esquivel-Elizondo S."/>
            <person name="Krajmalnik-Brown R."/>
        </authorList>
    </citation>
    <scope>NUCLEOTIDE SEQUENCE [LARGE SCALE GENOMIC DNA]</scope>
    <source>
        <strain evidence="1 2">R5-392</strain>
    </source>
</reference>
<name>A0A1I4UFR2_9HYPH</name>
<proteinExistence type="predicted"/>
<evidence type="ECO:0000313" key="1">
    <source>
        <dbReference type="EMBL" id="PKR89220.1"/>
    </source>
</evidence>
<keyword evidence="2" id="KW-1185">Reference proteome</keyword>
<evidence type="ECO:0000313" key="2">
    <source>
        <dbReference type="Proteomes" id="UP000233491"/>
    </source>
</evidence>
<gene>
    <name evidence="1" type="ORF">CXZ10_11100</name>
</gene>
<protein>
    <submittedName>
        <fullName evidence="1">Uncharacterized protein</fullName>
    </submittedName>
</protein>
<comment type="caution">
    <text evidence="1">The sequence shown here is derived from an EMBL/GenBank/DDBJ whole genome shotgun (WGS) entry which is preliminary data.</text>
</comment>
<accession>A0A1I4UFR2</accession>
<dbReference type="EMBL" id="PJNW01000007">
    <property type="protein sequence ID" value="PKR89220.1"/>
    <property type="molecule type" value="Genomic_DNA"/>
</dbReference>
<sequence>MHPKIQERRGAVLSAHLSEIDRNIETACALLAHRVRLAGQLCLGEDGARQLERQFRLAVDYVVAIPAVSEEGRVARRDLIRKLGELEDYLATLFSAAWVREELDAGPDRGLDRVRQDASRLDDRRISDTDRAFVFSFK</sequence>
<dbReference type="RefSeq" id="WP_101289228.1">
    <property type="nucleotide sequence ID" value="NZ_FOUQ01000008.1"/>
</dbReference>
<dbReference type="Proteomes" id="UP000233491">
    <property type="component" value="Unassembled WGS sequence"/>
</dbReference>
<dbReference type="AlphaFoldDB" id="A0A1I4UFR2"/>
<dbReference type="OrthoDB" id="9938960at2"/>
<organism evidence="1 2">
    <name type="scientific">Pleomorphomonas diazotrophica</name>
    <dbReference type="NCBI Taxonomy" id="1166257"/>
    <lineage>
        <taxon>Bacteria</taxon>
        <taxon>Pseudomonadati</taxon>
        <taxon>Pseudomonadota</taxon>
        <taxon>Alphaproteobacteria</taxon>
        <taxon>Hyphomicrobiales</taxon>
        <taxon>Pleomorphomonadaceae</taxon>
        <taxon>Pleomorphomonas</taxon>
    </lineage>
</organism>